<feature type="non-terminal residue" evidence="2">
    <location>
        <position position="61"/>
    </location>
</feature>
<name>A0ABW1VAM8_9BACL</name>
<organism evidence="2 3">
    <name type="scientific">Paenibacillus septentrionalis</name>
    <dbReference type="NCBI Taxonomy" id="429342"/>
    <lineage>
        <taxon>Bacteria</taxon>
        <taxon>Bacillati</taxon>
        <taxon>Bacillota</taxon>
        <taxon>Bacilli</taxon>
        <taxon>Bacillales</taxon>
        <taxon>Paenibacillaceae</taxon>
        <taxon>Paenibacillus</taxon>
    </lineage>
</organism>
<feature type="compositionally biased region" description="Low complexity" evidence="1">
    <location>
        <begin position="45"/>
        <end position="54"/>
    </location>
</feature>
<dbReference type="RefSeq" id="WP_379238592.1">
    <property type="nucleotide sequence ID" value="NZ_JBHSTE010000026.1"/>
</dbReference>
<evidence type="ECO:0000256" key="1">
    <source>
        <dbReference type="SAM" id="MobiDB-lite"/>
    </source>
</evidence>
<gene>
    <name evidence="2" type="ORF">ACFP56_21720</name>
</gene>
<proteinExistence type="predicted"/>
<keyword evidence="3" id="KW-1185">Reference proteome</keyword>
<feature type="region of interest" description="Disordered" evidence="1">
    <location>
        <begin position="36"/>
        <end position="61"/>
    </location>
</feature>
<sequence>MNPIIPYEMIFRDKENKAIAIRSFPDWVAMRKGAYGDGQNKRISSRSCAAAATGSGAGGKR</sequence>
<evidence type="ECO:0000313" key="3">
    <source>
        <dbReference type="Proteomes" id="UP001596233"/>
    </source>
</evidence>
<dbReference type="Proteomes" id="UP001596233">
    <property type="component" value="Unassembled WGS sequence"/>
</dbReference>
<evidence type="ECO:0000313" key="2">
    <source>
        <dbReference type="EMBL" id="MFC6335248.1"/>
    </source>
</evidence>
<comment type="caution">
    <text evidence="2">The sequence shown here is derived from an EMBL/GenBank/DDBJ whole genome shotgun (WGS) entry which is preliminary data.</text>
</comment>
<reference evidence="3" key="1">
    <citation type="journal article" date="2019" name="Int. J. Syst. Evol. Microbiol.">
        <title>The Global Catalogue of Microorganisms (GCM) 10K type strain sequencing project: providing services to taxonomists for standard genome sequencing and annotation.</title>
        <authorList>
            <consortium name="The Broad Institute Genomics Platform"/>
            <consortium name="The Broad Institute Genome Sequencing Center for Infectious Disease"/>
            <person name="Wu L."/>
            <person name="Ma J."/>
        </authorList>
    </citation>
    <scope>NUCLEOTIDE SEQUENCE [LARGE SCALE GENOMIC DNA]</scope>
    <source>
        <strain evidence="3">PCU 280</strain>
    </source>
</reference>
<accession>A0ABW1VAM8</accession>
<dbReference type="EMBL" id="JBHSTE010000026">
    <property type="protein sequence ID" value="MFC6335248.1"/>
    <property type="molecule type" value="Genomic_DNA"/>
</dbReference>
<protein>
    <submittedName>
        <fullName evidence="2">Uncharacterized protein</fullName>
    </submittedName>
</protein>